<feature type="region of interest" description="Disordered" evidence="5">
    <location>
        <begin position="1"/>
        <end position="101"/>
    </location>
</feature>
<feature type="compositionally biased region" description="Low complexity" evidence="5">
    <location>
        <begin position="52"/>
        <end position="66"/>
    </location>
</feature>
<comment type="caution">
    <text evidence="7">The sequence shown here is derived from an EMBL/GenBank/DDBJ whole genome shotgun (WGS) entry which is preliminary data.</text>
</comment>
<dbReference type="InterPro" id="IPR000306">
    <property type="entry name" value="Znf_FYVE"/>
</dbReference>
<keyword evidence="2 4" id="KW-0863">Zinc-finger</keyword>
<dbReference type="InterPro" id="IPR011011">
    <property type="entry name" value="Znf_FYVE_PHD"/>
</dbReference>
<dbReference type="SUPFAM" id="SSF57903">
    <property type="entry name" value="FYVE/PHD zinc finger"/>
    <property type="match status" value="1"/>
</dbReference>
<evidence type="ECO:0000259" key="6">
    <source>
        <dbReference type="PROSITE" id="PS50178"/>
    </source>
</evidence>
<sequence>MDTQYMYDKLLKRPQHPSMASSAGVPLTYPKRSPTPPQSQSTMPQLRDRTHSSSTTLSSLESAGPDSPKDPSPPPVSVTEEPTKTLRFVTGPPSREHWKPDDEAPACGLCKQKFGLILRRHHCRRCGDVFCGACSSQYVRLDQTADFHPGGLTSRVCRPCFRNSYARVVSVKSPVKDEHTTVTEDRLREPPVLERKPSNNIPITPRDTLKEGPIMSVAGTLPSDWSWSTF</sequence>
<dbReference type="AlphaFoldDB" id="A0AAD5SEC4"/>
<evidence type="ECO:0000256" key="4">
    <source>
        <dbReference type="PROSITE-ProRule" id="PRU00091"/>
    </source>
</evidence>
<reference evidence="7" key="1">
    <citation type="submission" date="2020-05" db="EMBL/GenBank/DDBJ databases">
        <title>Phylogenomic resolution of chytrid fungi.</title>
        <authorList>
            <person name="Stajich J.E."/>
            <person name="Amses K."/>
            <person name="Simmons R."/>
            <person name="Seto K."/>
            <person name="Myers J."/>
            <person name="Bonds A."/>
            <person name="Quandt C.A."/>
            <person name="Barry K."/>
            <person name="Liu P."/>
            <person name="Grigoriev I."/>
            <person name="Longcore J.E."/>
            <person name="James T.Y."/>
        </authorList>
    </citation>
    <scope>NUCLEOTIDE SEQUENCE</scope>
    <source>
        <strain evidence="7">JEL0318</strain>
    </source>
</reference>
<dbReference type="SMART" id="SM00064">
    <property type="entry name" value="FYVE"/>
    <property type="match status" value="1"/>
</dbReference>
<dbReference type="PANTHER" id="PTHR39490">
    <property type="entry name" value="ARRESTIN DOMAIN-CONTAINING PROTEIN D"/>
    <property type="match status" value="1"/>
</dbReference>
<dbReference type="PANTHER" id="PTHR39490:SF8">
    <property type="entry name" value="ZINC FINGER FYVE DOMAIN-CONTAINING PROTEIN 21"/>
    <property type="match status" value="1"/>
</dbReference>
<evidence type="ECO:0000256" key="3">
    <source>
        <dbReference type="ARBA" id="ARBA00022833"/>
    </source>
</evidence>
<dbReference type="Proteomes" id="UP001212841">
    <property type="component" value="Unassembled WGS sequence"/>
</dbReference>
<protein>
    <recommendedName>
        <fullName evidence="6">FYVE-type domain-containing protein</fullName>
    </recommendedName>
</protein>
<evidence type="ECO:0000256" key="2">
    <source>
        <dbReference type="ARBA" id="ARBA00022771"/>
    </source>
</evidence>
<evidence type="ECO:0000256" key="5">
    <source>
        <dbReference type="SAM" id="MobiDB-lite"/>
    </source>
</evidence>
<dbReference type="PROSITE" id="PS50178">
    <property type="entry name" value="ZF_FYVE"/>
    <property type="match status" value="1"/>
</dbReference>
<name>A0AAD5SEC4_9FUNG</name>
<dbReference type="InterPro" id="IPR052113">
    <property type="entry name" value="FYVE-type_Zinc_Finger"/>
</dbReference>
<gene>
    <name evidence="7" type="ORF">HK097_006600</name>
</gene>
<evidence type="ECO:0000313" key="8">
    <source>
        <dbReference type="Proteomes" id="UP001212841"/>
    </source>
</evidence>
<accession>A0AAD5SEC4</accession>
<dbReference type="InterPro" id="IPR013083">
    <property type="entry name" value="Znf_RING/FYVE/PHD"/>
</dbReference>
<dbReference type="CDD" id="cd15760">
    <property type="entry name" value="FYVE_scVPS27p_like"/>
    <property type="match status" value="1"/>
</dbReference>
<organism evidence="7 8">
    <name type="scientific">Rhizophlyctis rosea</name>
    <dbReference type="NCBI Taxonomy" id="64517"/>
    <lineage>
        <taxon>Eukaryota</taxon>
        <taxon>Fungi</taxon>
        <taxon>Fungi incertae sedis</taxon>
        <taxon>Chytridiomycota</taxon>
        <taxon>Chytridiomycota incertae sedis</taxon>
        <taxon>Chytridiomycetes</taxon>
        <taxon>Rhizophlyctidales</taxon>
        <taxon>Rhizophlyctidaceae</taxon>
        <taxon>Rhizophlyctis</taxon>
    </lineage>
</organism>
<evidence type="ECO:0000313" key="7">
    <source>
        <dbReference type="EMBL" id="KAJ3052280.1"/>
    </source>
</evidence>
<feature type="domain" description="FYVE-type" evidence="6">
    <location>
        <begin position="101"/>
        <end position="165"/>
    </location>
</feature>
<dbReference type="InterPro" id="IPR017455">
    <property type="entry name" value="Znf_FYVE-rel"/>
</dbReference>
<keyword evidence="8" id="KW-1185">Reference proteome</keyword>
<dbReference type="Pfam" id="PF01363">
    <property type="entry name" value="FYVE"/>
    <property type="match status" value="1"/>
</dbReference>
<dbReference type="Gene3D" id="3.30.40.10">
    <property type="entry name" value="Zinc/RING finger domain, C3HC4 (zinc finger)"/>
    <property type="match status" value="1"/>
</dbReference>
<evidence type="ECO:0000256" key="1">
    <source>
        <dbReference type="ARBA" id="ARBA00022723"/>
    </source>
</evidence>
<dbReference type="GO" id="GO:0008270">
    <property type="term" value="F:zinc ion binding"/>
    <property type="evidence" value="ECO:0007669"/>
    <property type="project" value="UniProtKB-KW"/>
</dbReference>
<proteinExistence type="predicted"/>
<keyword evidence="1" id="KW-0479">Metal-binding</keyword>
<dbReference type="EMBL" id="JADGJD010000309">
    <property type="protein sequence ID" value="KAJ3052280.1"/>
    <property type="molecule type" value="Genomic_DNA"/>
</dbReference>
<keyword evidence="3" id="KW-0862">Zinc</keyword>